<keyword evidence="9" id="KW-1185">Reference proteome</keyword>
<dbReference type="InterPro" id="IPR036890">
    <property type="entry name" value="HATPase_C_sf"/>
</dbReference>
<name>A0A370DKR3_9GAMM</name>
<dbReference type="PANTHER" id="PTHR45339:SF1">
    <property type="entry name" value="HYBRID SIGNAL TRANSDUCTION HISTIDINE KINASE J"/>
    <property type="match status" value="1"/>
</dbReference>
<keyword evidence="3 5" id="KW-0597">Phosphoprotein</keyword>
<dbReference type="CDD" id="cd16922">
    <property type="entry name" value="HATPase_EvgS-ArcB-TorS-like"/>
    <property type="match status" value="1"/>
</dbReference>
<dbReference type="InterPro" id="IPR001789">
    <property type="entry name" value="Sig_transdc_resp-reg_receiver"/>
</dbReference>
<dbReference type="InterPro" id="IPR004358">
    <property type="entry name" value="Sig_transdc_His_kin-like_C"/>
</dbReference>
<dbReference type="SMART" id="SM00448">
    <property type="entry name" value="REC"/>
    <property type="match status" value="1"/>
</dbReference>
<feature type="domain" description="Histidine kinase" evidence="6">
    <location>
        <begin position="34"/>
        <end position="250"/>
    </location>
</feature>
<evidence type="ECO:0000313" key="8">
    <source>
        <dbReference type="EMBL" id="RDH85495.1"/>
    </source>
</evidence>
<sequence>MRDITLREQTEQALRGAKDAAEAMARAKTDFLANMSHEIRTPMNAVLGMAAIGLRESEGHKCQDSFGHIISSGRHLLGVINDILDFSRMEAGKLTIDTRPFQLIACVEEVTNIVAERAETKNLALSVSYEEDLPVWVLGDALRLQQILLNLLSNAVKFTSEGKVSLSVSGDGNMTYFQVVDSGIGISDVDISKLFSPFEQADSSTTREYGGSGLGLAISLNLANLMGGDVSVESQLGKGSVFTLNLPFPATKPPPIEEETGYDQAGPRLTGLRVLAADDVEINRLILEDLLMHEGAQPVFAENGEQALRHVEEAGERAFDVVLMDVQMPVMDGHIATQRIHEIAPELPVIGLTAHALAEEKKRCLASGMVEHVTKPIDVDVLVKAIQKNVNSSGSMPSR</sequence>
<dbReference type="InterPro" id="IPR003594">
    <property type="entry name" value="HATPase_dom"/>
</dbReference>
<dbReference type="PANTHER" id="PTHR45339">
    <property type="entry name" value="HYBRID SIGNAL TRANSDUCTION HISTIDINE KINASE J"/>
    <property type="match status" value="1"/>
</dbReference>
<dbReference type="Proteomes" id="UP000254771">
    <property type="component" value="Unassembled WGS sequence"/>
</dbReference>
<dbReference type="Gene3D" id="1.10.287.130">
    <property type="match status" value="1"/>
</dbReference>
<evidence type="ECO:0000259" key="6">
    <source>
        <dbReference type="PROSITE" id="PS50109"/>
    </source>
</evidence>
<gene>
    <name evidence="8" type="ORF">DIZ78_11190</name>
</gene>
<dbReference type="SUPFAM" id="SSF55874">
    <property type="entry name" value="ATPase domain of HSP90 chaperone/DNA topoisomerase II/histidine kinase"/>
    <property type="match status" value="1"/>
</dbReference>
<dbReference type="PROSITE" id="PS50110">
    <property type="entry name" value="RESPONSE_REGULATORY"/>
    <property type="match status" value="1"/>
</dbReference>
<evidence type="ECO:0000256" key="4">
    <source>
        <dbReference type="ARBA" id="ARBA00023012"/>
    </source>
</evidence>
<dbReference type="SUPFAM" id="SSF52172">
    <property type="entry name" value="CheY-like"/>
    <property type="match status" value="1"/>
</dbReference>
<dbReference type="Pfam" id="PF00512">
    <property type="entry name" value="HisKA"/>
    <property type="match status" value="1"/>
</dbReference>
<evidence type="ECO:0000256" key="3">
    <source>
        <dbReference type="ARBA" id="ARBA00022553"/>
    </source>
</evidence>
<feature type="domain" description="Response regulatory" evidence="7">
    <location>
        <begin position="273"/>
        <end position="390"/>
    </location>
</feature>
<evidence type="ECO:0000256" key="2">
    <source>
        <dbReference type="ARBA" id="ARBA00012438"/>
    </source>
</evidence>
<organism evidence="8 9">
    <name type="scientific">endosymbiont of Escarpia spicata</name>
    <dbReference type="NCBI Taxonomy" id="2200908"/>
    <lineage>
        <taxon>Bacteria</taxon>
        <taxon>Pseudomonadati</taxon>
        <taxon>Pseudomonadota</taxon>
        <taxon>Gammaproteobacteria</taxon>
        <taxon>sulfur-oxidizing symbionts</taxon>
    </lineage>
</organism>
<dbReference type="CDD" id="cd00082">
    <property type="entry name" value="HisKA"/>
    <property type="match status" value="1"/>
</dbReference>
<dbReference type="AlphaFoldDB" id="A0A370DKR3"/>
<reference evidence="8 9" key="1">
    <citation type="journal article" date="2018" name="ISME J.">
        <title>Endosymbiont genomes yield clues of tubeworm success.</title>
        <authorList>
            <person name="Li Y."/>
            <person name="Liles M.R."/>
            <person name="Halanych K.M."/>
        </authorList>
    </citation>
    <scope>NUCLEOTIDE SEQUENCE [LARGE SCALE GENOMIC DNA]</scope>
    <source>
        <strain evidence="8">A1462</strain>
    </source>
</reference>
<evidence type="ECO:0000256" key="5">
    <source>
        <dbReference type="PROSITE-ProRule" id="PRU00169"/>
    </source>
</evidence>
<protein>
    <recommendedName>
        <fullName evidence="2">histidine kinase</fullName>
        <ecNumber evidence="2">2.7.13.3</ecNumber>
    </recommendedName>
</protein>
<dbReference type="PRINTS" id="PR00344">
    <property type="entry name" value="BCTRLSENSOR"/>
</dbReference>
<dbReference type="GO" id="GO:0000155">
    <property type="term" value="F:phosphorelay sensor kinase activity"/>
    <property type="evidence" value="ECO:0007669"/>
    <property type="project" value="InterPro"/>
</dbReference>
<proteinExistence type="predicted"/>
<dbReference type="Pfam" id="PF02518">
    <property type="entry name" value="HATPase_c"/>
    <property type="match status" value="1"/>
</dbReference>
<dbReference type="Gene3D" id="3.30.565.10">
    <property type="entry name" value="Histidine kinase-like ATPase, C-terminal domain"/>
    <property type="match status" value="1"/>
</dbReference>
<evidence type="ECO:0000256" key="1">
    <source>
        <dbReference type="ARBA" id="ARBA00000085"/>
    </source>
</evidence>
<dbReference type="SUPFAM" id="SSF47384">
    <property type="entry name" value="Homodimeric domain of signal transducing histidine kinase"/>
    <property type="match status" value="1"/>
</dbReference>
<evidence type="ECO:0000259" key="7">
    <source>
        <dbReference type="PROSITE" id="PS50110"/>
    </source>
</evidence>
<keyword evidence="4" id="KW-0902">Two-component regulatory system</keyword>
<dbReference type="FunFam" id="3.30.565.10:FF:000010">
    <property type="entry name" value="Sensor histidine kinase RcsC"/>
    <property type="match status" value="1"/>
</dbReference>
<feature type="modified residue" description="4-aspartylphosphate" evidence="5">
    <location>
        <position position="325"/>
    </location>
</feature>
<dbReference type="PROSITE" id="PS50109">
    <property type="entry name" value="HIS_KIN"/>
    <property type="match status" value="1"/>
</dbReference>
<dbReference type="EMBL" id="QFXE01000013">
    <property type="protein sequence ID" value="RDH85495.1"/>
    <property type="molecule type" value="Genomic_DNA"/>
</dbReference>
<dbReference type="InterPro" id="IPR005467">
    <property type="entry name" value="His_kinase_dom"/>
</dbReference>
<evidence type="ECO:0000313" key="9">
    <source>
        <dbReference type="Proteomes" id="UP000254771"/>
    </source>
</evidence>
<dbReference type="EC" id="2.7.13.3" evidence="2"/>
<dbReference type="Pfam" id="PF00072">
    <property type="entry name" value="Response_reg"/>
    <property type="match status" value="1"/>
</dbReference>
<dbReference type="CDD" id="cd17546">
    <property type="entry name" value="REC_hyHK_CKI1_RcsC-like"/>
    <property type="match status" value="1"/>
</dbReference>
<dbReference type="SMART" id="SM00387">
    <property type="entry name" value="HATPase_c"/>
    <property type="match status" value="1"/>
</dbReference>
<dbReference type="InterPro" id="IPR011006">
    <property type="entry name" value="CheY-like_superfamily"/>
</dbReference>
<comment type="catalytic activity">
    <reaction evidence="1">
        <text>ATP + protein L-histidine = ADP + protein N-phospho-L-histidine.</text>
        <dbReference type="EC" id="2.7.13.3"/>
    </reaction>
</comment>
<dbReference type="InterPro" id="IPR036097">
    <property type="entry name" value="HisK_dim/P_sf"/>
</dbReference>
<dbReference type="Gene3D" id="3.40.50.2300">
    <property type="match status" value="1"/>
</dbReference>
<accession>A0A370DKR3</accession>
<dbReference type="SMART" id="SM00388">
    <property type="entry name" value="HisKA"/>
    <property type="match status" value="1"/>
</dbReference>
<comment type="caution">
    <text evidence="8">The sequence shown here is derived from an EMBL/GenBank/DDBJ whole genome shotgun (WGS) entry which is preliminary data.</text>
</comment>
<dbReference type="InterPro" id="IPR003661">
    <property type="entry name" value="HisK_dim/P_dom"/>
</dbReference>